<evidence type="ECO:0000313" key="3">
    <source>
        <dbReference type="Proteomes" id="UP001642464"/>
    </source>
</evidence>
<feature type="chain" id="PRO_5045194670" evidence="1">
    <location>
        <begin position="17"/>
        <end position="148"/>
    </location>
</feature>
<dbReference type="EMBL" id="CAXAMM010031335">
    <property type="protein sequence ID" value="CAK9067918.1"/>
    <property type="molecule type" value="Genomic_DNA"/>
</dbReference>
<sequence>MGMLVLFFLLTTLAFGQVNIVNLKLPDVIDDEVHDEAMCLTLLQRRSETASVPDTSGAPGTNASTLGFCDVTANSSTWEFCRTISRAEDCVASCVWSSGDPFPGFCGIRDDPSWERACKKFILPSECVPSSCQWFRYPRGPGPVQWLP</sequence>
<gene>
    <name evidence="2" type="ORF">SCF082_LOCUS34301</name>
</gene>
<proteinExistence type="predicted"/>
<accession>A0ABP0NVT4</accession>
<organism evidence="2 3">
    <name type="scientific">Durusdinium trenchii</name>
    <dbReference type="NCBI Taxonomy" id="1381693"/>
    <lineage>
        <taxon>Eukaryota</taxon>
        <taxon>Sar</taxon>
        <taxon>Alveolata</taxon>
        <taxon>Dinophyceae</taxon>
        <taxon>Suessiales</taxon>
        <taxon>Symbiodiniaceae</taxon>
        <taxon>Durusdinium</taxon>
    </lineage>
</organism>
<evidence type="ECO:0000256" key="1">
    <source>
        <dbReference type="SAM" id="SignalP"/>
    </source>
</evidence>
<feature type="signal peptide" evidence="1">
    <location>
        <begin position="1"/>
        <end position="16"/>
    </location>
</feature>
<evidence type="ECO:0000313" key="2">
    <source>
        <dbReference type="EMBL" id="CAK9067918.1"/>
    </source>
</evidence>
<comment type="caution">
    <text evidence="2">The sequence shown here is derived from an EMBL/GenBank/DDBJ whole genome shotgun (WGS) entry which is preliminary data.</text>
</comment>
<keyword evidence="1" id="KW-0732">Signal</keyword>
<dbReference type="Proteomes" id="UP001642464">
    <property type="component" value="Unassembled WGS sequence"/>
</dbReference>
<keyword evidence="3" id="KW-1185">Reference proteome</keyword>
<name>A0ABP0NVT4_9DINO</name>
<protein>
    <submittedName>
        <fullName evidence="2">Uncharacterized protein</fullName>
    </submittedName>
</protein>
<reference evidence="2 3" key="1">
    <citation type="submission" date="2024-02" db="EMBL/GenBank/DDBJ databases">
        <authorList>
            <person name="Chen Y."/>
            <person name="Shah S."/>
            <person name="Dougan E. K."/>
            <person name="Thang M."/>
            <person name="Chan C."/>
        </authorList>
    </citation>
    <scope>NUCLEOTIDE SEQUENCE [LARGE SCALE GENOMIC DNA]</scope>
</reference>